<keyword evidence="2" id="KW-0413">Isomerase</keyword>
<dbReference type="Gene3D" id="3.10.450.50">
    <property type="match status" value="1"/>
</dbReference>
<dbReference type="Proteomes" id="UP000275456">
    <property type="component" value="Unassembled WGS sequence"/>
</dbReference>
<dbReference type="EMBL" id="RKHJ01000001">
    <property type="protein sequence ID" value="ROR67226.1"/>
    <property type="molecule type" value="Genomic_DNA"/>
</dbReference>
<organism evidence="2 3">
    <name type="scientific">Agrococcus jenensis</name>
    <dbReference type="NCBI Taxonomy" id="46353"/>
    <lineage>
        <taxon>Bacteria</taxon>
        <taxon>Bacillati</taxon>
        <taxon>Actinomycetota</taxon>
        <taxon>Actinomycetes</taxon>
        <taxon>Micrococcales</taxon>
        <taxon>Microbacteriaceae</taxon>
        <taxon>Agrococcus</taxon>
    </lineage>
</organism>
<reference evidence="2 3" key="1">
    <citation type="submission" date="2018-11" db="EMBL/GenBank/DDBJ databases">
        <title>Sequencing the genomes of 1000 actinobacteria strains.</title>
        <authorList>
            <person name="Klenk H.-P."/>
        </authorList>
    </citation>
    <scope>NUCLEOTIDE SEQUENCE [LARGE SCALE GENOMIC DNA]</scope>
    <source>
        <strain evidence="2 3">DSM 9580</strain>
    </source>
</reference>
<dbReference type="SUPFAM" id="SSF54427">
    <property type="entry name" value="NTF2-like"/>
    <property type="match status" value="1"/>
</dbReference>
<gene>
    <name evidence="2" type="ORF">EDD26_2634</name>
</gene>
<sequence length="141" mass="15272">MTAEEQGLRTPDRAAVEAAADAIIDAFAATDGERYFAGFSPDATFIFHTEPARLDDRAAYERLWGGWVDSGWRVASCTSTDRLVQVWPGGAVFTHTVDTAVETTDGPSAYRESESIVFALDGDRLVAVHEHLSPLTEPTPA</sequence>
<protein>
    <submittedName>
        <fullName evidence="2">Ketosteroid isomerase-like protein</fullName>
    </submittedName>
</protein>
<evidence type="ECO:0000313" key="3">
    <source>
        <dbReference type="Proteomes" id="UP000275456"/>
    </source>
</evidence>
<dbReference type="GO" id="GO:0016853">
    <property type="term" value="F:isomerase activity"/>
    <property type="evidence" value="ECO:0007669"/>
    <property type="project" value="UniProtKB-KW"/>
</dbReference>
<dbReference type="Pfam" id="PF13474">
    <property type="entry name" value="SnoaL_3"/>
    <property type="match status" value="1"/>
</dbReference>
<proteinExistence type="predicted"/>
<evidence type="ECO:0000313" key="2">
    <source>
        <dbReference type="EMBL" id="ROR67226.1"/>
    </source>
</evidence>
<feature type="domain" description="SnoaL-like" evidence="1">
    <location>
        <begin position="16"/>
        <end position="135"/>
    </location>
</feature>
<dbReference type="InterPro" id="IPR032710">
    <property type="entry name" value="NTF2-like_dom_sf"/>
</dbReference>
<name>A0A3N2AW13_9MICO</name>
<evidence type="ECO:0000259" key="1">
    <source>
        <dbReference type="Pfam" id="PF13474"/>
    </source>
</evidence>
<comment type="caution">
    <text evidence="2">The sequence shown here is derived from an EMBL/GenBank/DDBJ whole genome shotgun (WGS) entry which is preliminary data.</text>
</comment>
<dbReference type="RefSeq" id="WP_170165638.1">
    <property type="nucleotide sequence ID" value="NZ_RKHJ01000001.1"/>
</dbReference>
<keyword evidence="3" id="KW-1185">Reference proteome</keyword>
<accession>A0A3N2AW13</accession>
<dbReference type="InterPro" id="IPR037401">
    <property type="entry name" value="SnoaL-like"/>
</dbReference>
<dbReference type="AlphaFoldDB" id="A0A3N2AW13"/>